<sequence length="168" mass="19538">MSTPLPNDKQTLLDAPSGFEVYNRELVRKVFPRIIREVYDVAYAGSRQRKPEIRDIYSFYFTLQSYIDGNYLRADGTVNDRFGACFISYDTLTGTLRIERNRIKYLADILEANGIIRTATRWESTRKFKWYFPSYCPRVSDNGYVVDEDGAEVIPDISVYAARRKRTG</sequence>
<evidence type="ECO:0000313" key="1">
    <source>
        <dbReference type="EMBL" id="MDQ0168696.1"/>
    </source>
</evidence>
<keyword evidence="2" id="KW-1185">Reference proteome</keyword>
<organism evidence="1 2">
    <name type="scientific">Paenibacillus tundrae</name>
    <dbReference type="NCBI Taxonomy" id="528187"/>
    <lineage>
        <taxon>Bacteria</taxon>
        <taxon>Bacillati</taxon>
        <taxon>Bacillota</taxon>
        <taxon>Bacilli</taxon>
        <taxon>Bacillales</taxon>
        <taxon>Paenibacillaceae</taxon>
        <taxon>Paenibacillus</taxon>
    </lineage>
</organism>
<dbReference type="RefSeq" id="WP_307211891.1">
    <property type="nucleotide sequence ID" value="NZ_JAUSTI010000001.1"/>
</dbReference>
<gene>
    <name evidence="1" type="ORF">J2T19_000133</name>
</gene>
<accession>A0ABT9W618</accession>
<dbReference type="Proteomes" id="UP001233836">
    <property type="component" value="Unassembled WGS sequence"/>
</dbReference>
<proteinExistence type="predicted"/>
<protein>
    <submittedName>
        <fullName evidence="1">Uncharacterized protein</fullName>
    </submittedName>
</protein>
<name>A0ABT9W618_9BACL</name>
<dbReference type="EMBL" id="JAUSTI010000001">
    <property type="protein sequence ID" value="MDQ0168696.1"/>
    <property type="molecule type" value="Genomic_DNA"/>
</dbReference>
<comment type="caution">
    <text evidence="1">The sequence shown here is derived from an EMBL/GenBank/DDBJ whole genome shotgun (WGS) entry which is preliminary data.</text>
</comment>
<reference evidence="1 2" key="1">
    <citation type="submission" date="2023-07" db="EMBL/GenBank/DDBJ databases">
        <title>Sorghum-associated microbial communities from plants grown in Nebraska, USA.</title>
        <authorList>
            <person name="Schachtman D."/>
        </authorList>
    </citation>
    <scope>NUCLEOTIDE SEQUENCE [LARGE SCALE GENOMIC DNA]</scope>
    <source>
        <strain evidence="1 2">DS1314</strain>
    </source>
</reference>
<evidence type="ECO:0000313" key="2">
    <source>
        <dbReference type="Proteomes" id="UP001233836"/>
    </source>
</evidence>